<name>A0A2M6P1E8_9BACT</name>
<dbReference type="EMBL" id="PFBW01000088">
    <property type="protein sequence ID" value="PIR77524.1"/>
    <property type="molecule type" value="Genomic_DNA"/>
</dbReference>
<accession>A0A2M6P1E8</accession>
<reference evidence="2" key="1">
    <citation type="submission" date="2017-09" db="EMBL/GenBank/DDBJ databases">
        <title>Depth-based differentiation of microbial function through sediment-hosted aquifers and enrichment of novel symbionts in the deep terrestrial subsurface.</title>
        <authorList>
            <person name="Probst A.J."/>
            <person name="Ladd B."/>
            <person name="Jarett J.K."/>
            <person name="Geller-Mcgrath D.E."/>
            <person name="Sieber C.M.K."/>
            <person name="Emerson J.B."/>
            <person name="Anantharaman K."/>
            <person name="Thomas B.C."/>
            <person name="Malmstrom R."/>
            <person name="Stieglmeier M."/>
            <person name="Klingl A."/>
            <person name="Woyke T."/>
            <person name="Ryan C.M."/>
            <person name="Banfield J.F."/>
        </authorList>
    </citation>
    <scope>NUCLEOTIDE SEQUENCE [LARGE SCALE GENOMIC DNA]</scope>
</reference>
<dbReference type="AlphaFoldDB" id="A0A2M6P1E8"/>
<evidence type="ECO:0000313" key="1">
    <source>
        <dbReference type="EMBL" id="PIR77524.1"/>
    </source>
</evidence>
<evidence type="ECO:0000313" key="2">
    <source>
        <dbReference type="Proteomes" id="UP000228528"/>
    </source>
</evidence>
<gene>
    <name evidence="1" type="ORF">COU30_01970</name>
</gene>
<proteinExistence type="predicted"/>
<protein>
    <submittedName>
        <fullName evidence="1">Uncharacterized protein</fullName>
    </submittedName>
</protein>
<feature type="non-terminal residue" evidence="1">
    <location>
        <position position="221"/>
    </location>
</feature>
<comment type="caution">
    <text evidence="1">The sequence shown here is derived from an EMBL/GenBank/DDBJ whole genome shotgun (WGS) entry which is preliminary data.</text>
</comment>
<sequence length="221" mass="25243">MDTAVDEVVADEEPAVVADEVFGGSAFEFLRKKKTVLDNTPPEETLPPSDENTCVLSLNKSYKNPNRADVWYVAKGVFVDDAPCYRRVYTTLFKFSTYFPSFDSIVVDKRIDDIPIDPVMFLPKGPLWKRKYGAVVKTLTKNDVYLLIGNIKYTFDSGDVFTSLGYSFSWVEDVDSRVLDQYTFGEHIDYVDHHPEGSLVKYEDSPKVYRLDMVDSILVKR</sequence>
<dbReference type="Proteomes" id="UP000228528">
    <property type="component" value="Unassembled WGS sequence"/>
</dbReference>
<organism evidence="1 2">
    <name type="scientific">Candidatus Magasanikbacteria bacterium CG10_big_fil_rev_8_21_14_0_10_38_6</name>
    <dbReference type="NCBI Taxonomy" id="1974647"/>
    <lineage>
        <taxon>Bacteria</taxon>
        <taxon>Candidatus Magasanikiibacteriota</taxon>
    </lineage>
</organism>